<dbReference type="SFLD" id="SFLDG01129">
    <property type="entry name" value="C1.5:_HAD__Beta-PGM__Phosphata"/>
    <property type="match status" value="1"/>
</dbReference>
<reference evidence="6 7" key="1">
    <citation type="submission" date="2018-09" db="EMBL/GenBank/DDBJ databases">
        <title>Comparative genomics of Leucobacter spp.</title>
        <authorList>
            <person name="Reis A.C."/>
            <person name="Kolvenbach B.A."/>
            <person name="Corvini P.F.X."/>
            <person name="Nunes O.C."/>
        </authorList>
    </citation>
    <scope>NUCLEOTIDE SEQUENCE [LARGE SCALE GENOMIC DNA]</scope>
    <source>
        <strain evidence="6 7">L-1</strain>
    </source>
</reference>
<evidence type="ECO:0000256" key="1">
    <source>
        <dbReference type="ARBA" id="ARBA00001946"/>
    </source>
</evidence>
<evidence type="ECO:0000256" key="3">
    <source>
        <dbReference type="ARBA" id="ARBA00022723"/>
    </source>
</evidence>
<dbReference type="InterPro" id="IPR023214">
    <property type="entry name" value="HAD_sf"/>
</dbReference>
<dbReference type="Pfam" id="PF13419">
    <property type="entry name" value="HAD_2"/>
    <property type="match status" value="1"/>
</dbReference>
<dbReference type="NCBIfam" id="TIGR01509">
    <property type="entry name" value="HAD-SF-IA-v3"/>
    <property type="match status" value="1"/>
</dbReference>
<evidence type="ECO:0000256" key="2">
    <source>
        <dbReference type="ARBA" id="ARBA00006171"/>
    </source>
</evidence>
<accession>A0ABS1SP55</accession>
<evidence type="ECO:0000256" key="4">
    <source>
        <dbReference type="ARBA" id="ARBA00022842"/>
    </source>
</evidence>
<keyword evidence="3" id="KW-0479">Metal-binding</keyword>
<dbReference type="InterPro" id="IPR006439">
    <property type="entry name" value="HAD-SF_hydro_IA"/>
</dbReference>
<keyword evidence="5" id="KW-0119">Carbohydrate metabolism</keyword>
<evidence type="ECO:0000256" key="5">
    <source>
        <dbReference type="ARBA" id="ARBA00023277"/>
    </source>
</evidence>
<dbReference type="InterPro" id="IPR023198">
    <property type="entry name" value="PGP-like_dom2"/>
</dbReference>
<proteinExistence type="inferred from homology"/>
<comment type="cofactor">
    <cofactor evidence="1">
        <name>Mg(2+)</name>
        <dbReference type="ChEBI" id="CHEBI:18420"/>
    </cofactor>
</comment>
<dbReference type="EMBL" id="QYAD01000002">
    <property type="protein sequence ID" value="MBL3689769.1"/>
    <property type="molecule type" value="Genomic_DNA"/>
</dbReference>
<dbReference type="Proteomes" id="UP001646141">
    <property type="component" value="Unassembled WGS sequence"/>
</dbReference>
<name>A0ABS1SP55_9MICO</name>
<dbReference type="InterPro" id="IPR036412">
    <property type="entry name" value="HAD-like_sf"/>
</dbReference>
<evidence type="ECO:0000313" key="6">
    <source>
        <dbReference type="EMBL" id="MBL3689769.1"/>
    </source>
</evidence>
<comment type="caution">
    <text evidence="6">The sequence shown here is derived from an EMBL/GenBank/DDBJ whole genome shotgun (WGS) entry which is preliminary data.</text>
</comment>
<dbReference type="InterPro" id="IPR051600">
    <property type="entry name" value="Beta-PGM-like"/>
</dbReference>
<dbReference type="Gene3D" id="1.10.150.240">
    <property type="entry name" value="Putative phosphatase, domain 2"/>
    <property type="match status" value="1"/>
</dbReference>
<dbReference type="PANTHER" id="PTHR46193">
    <property type="entry name" value="6-PHOSPHOGLUCONATE PHOSPHATASE"/>
    <property type="match status" value="1"/>
</dbReference>
<dbReference type="SFLD" id="SFLDS00003">
    <property type="entry name" value="Haloacid_Dehalogenase"/>
    <property type="match status" value="1"/>
</dbReference>
<organism evidence="6 7">
    <name type="scientific">Leucobacter chromiireducens subsp. chromiireducens</name>
    <dbReference type="NCBI Taxonomy" id="660067"/>
    <lineage>
        <taxon>Bacteria</taxon>
        <taxon>Bacillati</taxon>
        <taxon>Actinomycetota</taxon>
        <taxon>Actinomycetes</taxon>
        <taxon>Micrococcales</taxon>
        <taxon>Microbacteriaceae</taxon>
        <taxon>Leucobacter</taxon>
    </lineage>
</organism>
<evidence type="ECO:0000313" key="7">
    <source>
        <dbReference type="Proteomes" id="UP001646141"/>
    </source>
</evidence>
<dbReference type="PANTHER" id="PTHR46193:SF18">
    <property type="entry name" value="HEXITOL PHOSPHATASE B"/>
    <property type="match status" value="1"/>
</dbReference>
<comment type="similarity">
    <text evidence="2">Belongs to the HAD-like hydrolase superfamily. CbbY/CbbZ/Gph/YieH family.</text>
</comment>
<protein>
    <submittedName>
        <fullName evidence="6">HAD family phosphatase</fullName>
    </submittedName>
</protein>
<dbReference type="InterPro" id="IPR041492">
    <property type="entry name" value="HAD_2"/>
</dbReference>
<sequence length="240" mass="25017">MCGVRKDPPVTHSIPAPALPVATRTLIAEADAFLLDFNGTLSDDEQLLAELVAEISEQELGVAVSAARYFAEFAGFTEEHMFGVLAAEASGQAPSAEYLFDRFNARYLERTAAHSTITPAARAFIASATAAGKRLAVVTAASRQTVVPALEQAGIGAAFETVVALEDVASSKPDPECYLRAAAELGIEPIRAVAFEDSRTGIRAARGAGVPTVAVLGSLDLAAASELTPHVVTRLDPALL</sequence>
<dbReference type="SUPFAM" id="SSF56784">
    <property type="entry name" value="HAD-like"/>
    <property type="match status" value="1"/>
</dbReference>
<keyword evidence="7" id="KW-1185">Reference proteome</keyword>
<keyword evidence="4" id="KW-0460">Magnesium</keyword>
<dbReference type="CDD" id="cd07505">
    <property type="entry name" value="HAD_BPGM-like"/>
    <property type="match status" value="1"/>
</dbReference>
<gene>
    <name evidence="6" type="ORF">D3226_07315</name>
</gene>
<dbReference type="Gene3D" id="3.40.50.1000">
    <property type="entry name" value="HAD superfamily/HAD-like"/>
    <property type="match status" value="1"/>
</dbReference>